<dbReference type="InterPro" id="IPR036871">
    <property type="entry name" value="PX_dom_sf"/>
</dbReference>
<dbReference type="GO" id="GO:0000407">
    <property type="term" value="C:phagophore assembly site"/>
    <property type="evidence" value="ECO:0007669"/>
    <property type="project" value="TreeGrafter"/>
</dbReference>
<proteinExistence type="inferred from homology"/>
<sequence length="467" mass="54204">MADNQAPADDPGKENDFADPLGVMEPIGVDLDDEGNGVATAPVKPTADLVSVKAAVAKLTLDDDIEKEVNDLSVIVDNPEKHVTAMESYITFRVITKTTRCEFDSHEFEVRRRYNDFLWLRQRLEETQPTHFVPPLPEKHSLKRLDRFNQEFVKTRMGALKKFLSRVAEHPVLSFNKYFVVFLTAKQSELQAAKKEGSGLISRWADSFHNMSASYMMKNRGDEFSGMNDYVNAFGEKLSVLERISQRIVKEQYEFLAELNEWGPIFTLWSNSEDRLQHALAAVAKSTEQCFLALQALVDQTEVQFYQPLREYMLYIEAMKGFGVKKKKKKKNEMTLEELNRKKDEKEQVSVSLHSYALRTVFGKDPDKVRQEKTEKHQQQLDELSRQVEVLQDKMVCCDSDLISDMERWHKQKRADFRQLFVQMADRQITYYQKCLEAWENSIPAIQKTEKFANINQMRDTANNEHE</sequence>
<comment type="subcellular location">
    <subcellularLocation>
        <location evidence="2">Cytoplasm</location>
    </subcellularLocation>
    <subcellularLocation>
        <location evidence="1">Endomembrane system</location>
        <topology evidence="1">Peripheral membrane protein</topology>
    </subcellularLocation>
</comment>
<dbReference type="InterPro" id="IPR001683">
    <property type="entry name" value="PX_dom"/>
</dbReference>
<dbReference type="AlphaFoldDB" id="A0AAD9KUS3"/>
<dbReference type="PROSITE" id="PS50195">
    <property type="entry name" value="PX"/>
    <property type="match status" value="1"/>
</dbReference>
<dbReference type="SUPFAM" id="SSF103657">
    <property type="entry name" value="BAR/IMD domain-like"/>
    <property type="match status" value="1"/>
</dbReference>
<evidence type="ECO:0000313" key="10">
    <source>
        <dbReference type="EMBL" id="KAK2177710.1"/>
    </source>
</evidence>
<keyword evidence="4" id="KW-0813">Transport</keyword>
<evidence type="ECO:0000256" key="8">
    <source>
        <dbReference type="SAM" id="MobiDB-lite"/>
    </source>
</evidence>
<dbReference type="Proteomes" id="UP001209878">
    <property type="component" value="Unassembled WGS sequence"/>
</dbReference>
<dbReference type="CDD" id="cd06860">
    <property type="entry name" value="PX_SNX7_30_like"/>
    <property type="match status" value="1"/>
</dbReference>
<dbReference type="PANTHER" id="PTHR45949">
    <property type="entry name" value="SORTING NEXIN-4"/>
    <property type="match status" value="1"/>
</dbReference>
<accession>A0AAD9KUS3</accession>
<keyword evidence="7" id="KW-0472">Membrane</keyword>
<feature type="domain" description="PX" evidence="9">
    <location>
        <begin position="70"/>
        <end position="190"/>
    </location>
</feature>
<dbReference type="InterPro" id="IPR027267">
    <property type="entry name" value="AH/BAR_dom_sf"/>
</dbReference>
<protein>
    <recommendedName>
        <fullName evidence="9">PX domain-containing protein</fullName>
    </recommendedName>
</protein>
<dbReference type="Gene3D" id="3.30.1520.10">
    <property type="entry name" value="Phox-like domain"/>
    <property type="match status" value="1"/>
</dbReference>
<reference evidence="10" key="1">
    <citation type="journal article" date="2023" name="Mol. Biol. Evol.">
        <title>Third-Generation Sequencing Reveals the Adaptive Role of the Epigenome in Three Deep-Sea Polychaetes.</title>
        <authorList>
            <person name="Perez M."/>
            <person name="Aroh O."/>
            <person name="Sun Y."/>
            <person name="Lan Y."/>
            <person name="Juniper S.K."/>
            <person name="Young C.R."/>
            <person name="Angers B."/>
            <person name="Qian P.Y."/>
        </authorList>
    </citation>
    <scope>NUCLEOTIDE SEQUENCE</scope>
    <source>
        <strain evidence="10">R07B-5</strain>
    </source>
</reference>
<evidence type="ECO:0000256" key="1">
    <source>
        <dbReference type="ARBA" id="ARBA00004184"/>
    </source>
</evidence>
<dbReference type="GO" id="GO:0035091">
    <property type="term" value="F:phosphatidylinositol binding"/>
    <property type="evidence" value="ECO:0007669"/>
    <property type="project" value="InterPro"/>
</dbReference>
<dbReference type="GO" id="GO:0015031">
    <property type="term" value="P:protein transport"/>
    <property type="evidence" value="ECO:0007669"/>
    <property type="project" value="TreeGrafter"/>
</dbReference>
<comment type="similarity">
    <text evidence="3">Belongs to the sorting nexin family.</text>
</comment>
<dbReference type="GO" id="GO:0061709">
    <property type="term" value="P:reticulophagy"/>
    <property type="evidence" value="ECO:0007669"/>
    <property type="project" value="TreeGrafter"/>
</dbReference>
<evidence type="ECO:0000256" key="7">
    <source>
        <dbReference type="ARBA" id="ARBA00023136"/>
    </source>
</evidence>
<evidence type="ECO:0000259" key="9">
    <source>
        <dbReference type="PROSITE" id="PS50195"/>
    </source>
</evidence>
<dbReference type="GO" id="GO:0000422">
    <property type="term" value="P:autophagy of mitochondrion"/>
    <property type="evidence" value="ECO:0007669"/>
    <property type="project" value="TreeGrafter"/>
</dbReference>
<evidence type="ECO:0000256" key="3">
    <source>
        <dbReference type="ARBA" id="ARBA00010883"/>
    </source>
</evidence>
<dbReference type="Pfam" id="PF09325">
    <property type="entry name" value="Vps5"/>
    <property type="match status" value="1"/>
</dbReference>
<evidence type="ECO:0000256" key="5">
    <source>
        <dbReference type="ARBA" id="ARBA00022490"/>
    </source>
</evidence>
<dbReference type="SMART" id="SM00312">
    <property type="entry name" value="PX"/>
    <property type="match status" value="1"/>
</dbReference>
<evidence type="ECO:0000256" key="2">
    <source>
        <dbReference type="ARBA" id="ARBA00004496"/>
    </source>
</evidence>
<dbReference type="GO" id="GO:0032456">
    <property type="term" value="P:endocytic recycling"/>
    <property type="evidence" value="ECO:0007669"/>
    <property type="project" value="TreeGrafter"/>
</dbReference>
<comment type="caution">
    <text evidence="10">The sequence shown here is derived from an EMBL/GenBank/DDBJ whole genome shotgun (WGS) entry which is preliminary data.</text>
</comment>
<dbReference type="InterPro" id="IPR015404">
    <property type="entry name" value="Vps5_C"/>
</dbReference>
<dbReference type="PANTHER" id="PTHR45949:SF2">
    <property type="entry name" value="SORTING NEXIN-4"/>
    <property type="match status" value="1"/>
</dbReference>
<name>A0AAD9KUS3_RIDPI</name>
<dbReference type="Gene3D" id="1.20.1270.60">
    <property type="entry name" value="Arfaptin homology (AH) domain/BAR domain"/>
    <property type="match status" value="1"/>
</dbReference>
<dbReference type="Pfam" id="PF00787">
    <property type="entry name" value="PX"/>
    <property type="match status" value="1"/>
</dbReference>
<evidence type="ECO:0000313" key="11">
    <source>
        <dbReference type="Proteomes" id="UP001209878"/>
    </source>
</evidence>
<dbReference type="GO" id="GO:0034727">
    <property type="term" value="P:piecemeal microautophagy of the nucleus"/>
    <property type="evidence" value="ECO:0007669"/>
    <property type="project" value="TreeGrafter"/>
</dbReference>
<gene>
    <name evidence="10" type="ORF">NP493_583g02019</name>
</gene>
<dbReference type="SUPFAM" id="SSF64268">
    <property type="entry name" value="PX domain"/>
    <property type="match status" value="1"/>
</dbReference>
<keyword evidence="11" id="KW-1185">Reference proteome</keyword>
<organism evidence="10 11">
    <name type="scientific">Ridgeia piscesae</name>
    <name type="common">Tubeworm</name>
    <dbReference type="NCBI Taxonomy" id="27915"/>
    <lineage>
        <taxon>Eukaryota</taxon>
        <taxon>Metazoa</taxon>
        <taxon>Spiralia</taxon>
        <taxon>Lophotrochozoa</taxon>
        <taxon>Annelida</taxon>
        <taxon>Polychaeta</taxon>
        <taxon>Sedentaria</taxon>
        <taxon>Canalipalpata</taxon>
        <taxon>Sabellida</taxon>
        <taxon>Siboglinidae</taxon>
        <taxon>Ridgeia</taxon>
    </lineage>
</organism>
<dbReference type="GO" id="GO:0005769">
    <property type="term" value="C:early endosome"/>
    <property type="evidence" value="ECO:0007669"/>
    <property type="project" value="TreeGrafter"/>
</dbReference>
<feature type="region of interest" description="Disordered" evidence="8">
    <location>
        <begin position="1"/>
        <end position="21"/>
    </location>
</feature>
<evidence type="ECO:0000256" key="4">
    <source>
        <dbReference type="ARBA" id="ARBA00022448"/>
    </source>
</evidence>
<dbReference type="EMBL" id="JAODUO010000583">
    <property type="protein sequence ID" value="KAK2177710.1"/>
    <property type="molecule type" value="Genomic_DNA"/>
</dbReference>
<keyword evidence="6" id="KW-0446">Lipid-binding</keyword>
<keyword evidence="5" id="KW-0963">Cytoplasm</keyword>
<evidence type="ECO:0000256" key="6">
    <source>
        <dbReference type="ARBA" id="ARBA00023121"/>
    </source>
</evidence>